<dbReference type="InterPro" id="IPR020845">
    <property type="entry name" value="AMP-binding_CS"/>
</dbReference>
<sequence>MNLQVDTVPPSSFAKDYEKSSLGLTTINDVFLRVAGRGHQTAALWQDRAGAWLPISGAQFYQRVRSLSLSFSSWGIRKGDRIALLAENRWEWQVSDFAASMLGAVSVPIYPTLTADQTAELLFDSGSRIAVVSTRQQLKKLTAVRSRTALEQIILMDEDEADGAVLFSSLIEGADDRGIERDAAFERRAGEVGPSDLATIIYTSGTTGEPKGVMLTHGNLASNLNYSTRDFQFTEEDSCISFLPLSHVTARHLDYVLLARGATVAYCPGFEKLPAAMKSVRPTVFVAVPRVYEEVRQETERRAARSPIKLRIFNWALKEGARHKGAVLTGRTPSSPLWKLADKLVFSKLRESFGGRVRYFIAGGAPLGLDSAEWFASAGIRILEGYGLTETSPVLSLNSTREYRIGSVGPAMPNVEFRIAEDGELLVRGPSIFKGYWQRPQATSEVIDPEGWFATGDIGRFDDAGFLYITDRKKELIKNSGGKLIAPQPIENKLKAHRFIAQVAIVGDRQKTLSALISPNFPALEEWAKQQGITVADWTMLVADPRVTAEFKNIVRSVNKSLASFESIGKFKVVPDEWSIDSGELTPSMKLKRRVILERYAAEIREFYL</sequence>
<dbReference type="GO" id="GO:0005524">
    <property type="term" value="F:ATP binding"/>
    <property type="evidence" value="ECO:0007669"/>
    <property type="project" value="UniProtKB-KW"/>
</dbReference>
<name>A0A4R1KXQ1_9BACT</name>
<dbReference type="OrthoDB" id="9765680at2"/>
<dbReference type="Pfam" id="PF00501">
    <property type="entry name" value="AMP-binding"/>
    <property type="match status" value="1"/>
</dbReference>
<dbReference type="Pfam" id="PF23562">
    <property type="entry name" value="AMP-binding_C_3"/>
    <property type="match status" value="1"/>
</dbReference>
<dbReference type="SUPFAM" id="SSF56801">
    <property type="entry name" value="Acetyl-CoA synthetase-like"/>
    <property type="match status" value="1"/>
</dbReference>
<reference evidence="5 6" key="1">
    <citation type="submission" date="2019-03" db="EMBL/GenBank/DDBJ databases">
        <title>Genomic Encyclopedia of Type Strains, Phase IV (KMG-IV): sequencing the most valuable type-strain genomes for metagenomic binning, comparative biology and taxonomic classification.</title>
        <authorList>
            <person name="Goeker M."/>
        </authorList>
    </citation>
    <scope>NUCLEOTIDE SEQUENCE [LARGE SCALE GENOMIC DNA]</scope>
    <source>
        <strain evidence="5 6">DSM 103428</strain>
    </source>
</reference>
<organism evidence="5 6">
    <name type="scientific">Acidipila rosea</name>
    <dbReference type="NCBI Taxonomy" id="768535"/>
    <lineage>
        <taxon>Bacteria</taxon>
        <taxon>Pseudomonadati</taxon>
        <taxon>Acidobacteriota</taxon>
        <taxon>Terriglobia</taxon>
        <taxon>Terriglobales</taxon>
        <taxon>Acidobacteriaceae</taxon>
        <taxon>Acidipila</taxon>
    </lineage>
</organism>
<accession>A0A4R1KXQ1</accession>
<dbReference type="EMBL" id="SMGK01000007">
    <property type="protein sequence ID" value="TCK70205.1"/>
    <property type="molecule type" value="Genomic_DNA"/>
</dbReference>
<keyword evidence="2" id="KW-0067">ATP-binding</keyword>
<dbReference type="PRINTS" id="PR00154">
    <property type="entry name" value="AMPBINDING"/>
</dbReference>
<keyword evidence="6" id="KW-1185">Reference proteome</keyword>
<comment type="caution">
    <text evidence="5">The sequence shown here is derived from an EMBL/GenBank/DDBJ whole genome shotgun (WGS) entry which is preliminary data.</text>
</comment>
<gene>
    <name evidence="5" type="ORF">C7378_3360</name>
</gene>
<dbReference type="InterPro" id="IPR045851">
    <property type="entry name" value="AMP-bd_C_sf"/>
</dbReference>
<keyword evidence="1" id="KW-0547">Nucleotide-binding</keyword>
<evidence type="ECO:0000259" key="4">
    <source>
        <dbReference type="Pfam" id="PF00501"/>
    </source>
</evidence>
<proteinExistence type="predicted"/>
<comment type="catalytic activity">
    <reaction evidence="3">
        <text>a long-chain fatty acid + ATP + CoA = a long-chain fatty acyl-CoA + AMP + diphosphate</text>
        <dbReference type="Rhea" id="RHEA:15421"/>
        <dbReference type="ChEBI" id="CHEBI:30616"/>
        <dbReference type="ChEBI" id="CHEBI:33019"/>
        <dbReference type="ChEBI" id="CHEBI:57287"/>
        <dbReference type="ChEBI" id="CHEBI:57560"/>
        <dbReference type="ChEBI" id="CHEBI:83139"/>
        <dbReference type="ChEBI" id="CHEBI:456215"/>
        <dbReference type="EC" id="6.2.1.3"/>
    </reaction>
    <physiologicalReaction direction="left-to-right" evidence="3">
        <dbReference type="Rhea" id="RHEA:15422"/>
    </physiologicalReaction>
</comment>
<dbReference type="RefSeq" id="WP_131999173.1">
    <property type="nucleotide sequence ID" value="NZ_SMGK01000007.1"/>
</dbReference>
<evidence type="ECO:0000256" key="1">
    <source>
        <dbReference type="ARBA" id="ARBA00022741"/>
    </source>
</evidence>
<evidence type="ECO:0000313" key="6">
    <source>
        <dbReference type="Proteomes" id="UP000295210"/>
    </source>
</evidence>
<evidence type="ECO:0000256" key="2">
    <source>
        <dbReference type="ARBA" id="ARBA00022840"/>
    </source>
</evidence>
<dbReference type="GO" id="GO:0004467">
    <property type="term" value="F:long-chain fatty acid-CoA ligase activity"/>
    <property type="evidence" value="ECO:0007669"/>
    <property type="project" value="UniProtKB-EC"/>
</dbReference>
<protein>
    <submittedName>
        <fullName evidence="5">Long-chain acyl-CoA synthetase</fullName>
    </submittedName>
</protein>
<feature type="domain" description="AMP-dependent synthetase/ligase" evidence="4">
    <location>
        <begin position="41"/>
        <end position="437"/>
    </location>
</feature>
<dbReference type="PROSITE" id="PS00455">
    <property type="entry name" value="AMP_BINDING"/>
    <property type="match status" value="1"/>
</dbReference>
<dbReference type="Proteomes" id="UP000295210">
    <property type="component" value="Unassembled WGS sequence"/>
</dbReference>
<evidence type="ECO:0000313" key="5">
    <source>
        <dbReference type="EMBL" id="TCK70205.1"/>
    </source>
</evidence>
<dbReference type="InterPro" id="IPR000873">
    <property type="entry name" value="AMP-dep_synth/lig_dom"/>
</dbReference>
<dbReference type="GO" id="GO:0016020">
    <property type="term" value="C:membrane"/>
    <property type="evidence" value="ECO:0007669"/>
    <property type="project" value="TreeGrafter"/>
</dbReference>
<dbReference type="InterPro" id="IPR042099">
    <property type="entry name" value="ANL_N_sf"/>
</dbReference>
<dbReference type="InterPro" id="IPR020459">
    <property type="entry name" value="AMP-binding"/>
</dbReference>
<dbReference type="Gene3D" id="3.40.50.12780">
    <property type="entry name" value="N-terminal domain of ligase-like"/>
    <property type="match status" value="1"/>
</dbReference>
<dbReference type="PANTHER" id="PTHR43272">
    <property type="entry name" value="LONG-CHAIN-FATTY-ACID--COA LIGASE"/>
    <property type="match status" value="1"/>
</dbReference>
<dbReference type="Gene3D" id="3.30.300.30">
    <property type="match status" value="1"/>
</dbReference>
<dbReference type="CDD" id="cd05907">
    <property type="entry name" value="VL_LC_FACS_like"/>
    <property type="match status" value="1"/>
</dbReference>
<dbReference type="AlphaFoldDB" id="A0A4R1KXQ1"/>
<evidence type="ECO:0000256" key="3">
    <source>
        <dbReference type="ARBA" id="ARBA00024484"/>
    </source>
</evidence>
<dbReference type="PANTHER" id="PTHR43272:SF33">
    <property type="entry name" value="AMP-BINDING DOMAIN-CONTAINING PROTEIN-RELATED"/>
    <property type="match status" value="1"/>
</dbReference>